<protein>
    <recommendedName>
        <fullName evidence="6">FMN dependent NADH:quinone oxidoreductase</fullName>
        <ecNumber evidence="6">1.6.5.-</ecNumber>
    </recommendedName>
    <alternativeName>
        <fullName evidence="6">Azo-dye reductase</fullName>
    </alternativeName>
    <alternativeName>
        <fullName evidence="6">FMN-dependent NADH-azo compound oxidoreductase</fullName>
    </alternativeName>
    <alternativeName>
        <fullName evidence="6">FMN-dependent NADH-azoreductase</fullName>
        <ecNumber evidence="6">1.7.1.17</ecNumber>
    </alternativeName>
</protein>
<keyword evidence="9" id="KW-1185">Reference proteome</keyword>
<keyword evidence="3 6" id="KW-0560">Oxidoreductase</keyword>
<dbReference type="AlphaFoldDB" id="A0A222ENT0"/>
<dbReference type="PANTHER" id="PTHR43741:SF4">
    <property type="entry name" value="FMN-DEPENDENT NADH:QUINONE OXIDOREDUCTASE"/>
    <property type="match status" value="1"/>
</dbReference>
<comment type="caution">
    <text evidence="6">Lacks conserved residue(s) required for the propagation of feature annotation.</text>
</comment>
<proteinExistence type="inferred from homology"/>
<feature type="binding site" evidence="6">
    <location>
        <begin position="18"/>
        <end position="20"/>
    </location>
    <ligand>
        <name>FMN</name>
        <dbReference type="ChEBI" id="CHEBI:58210"/>
    </ligand>
</feature>
<keyword evidence="1 6" id="KW-0285">Flavoprotein</keyword>
<dbReference type="GO" id="GO:0016652">
    <property type="term" value="F:oxidoreductase activity, acting on NAD(P)H as acceptor"/>
    <property type="evidence" value="ECO:0007669"/>
    <property type="project" value="UniProtKB-UniRule"/>
</dbReference>
<feature type="domain" description="Flavodoxin-like fold" evidence="7">
    <location>
        <begin position="4"/>
        <end position="189"/>
    </location>
</feature>
<comment type="similarity">
    <text evidence="6">Belongs to the azoreductase type 1 family.</text>
</comment>
<comment type="catalytic activity">
    <reaction evidence="6">
        <text>2 a quinone + NADH + H(+) = 2 a 1,4-benzosemiquinone + NAD(+)</text>
        <dbReference type="Rhea" id="RHEA:65952"/>
        <dbReference type="ChEBI" id="CHEBI:15378"/>
        <dbReference type="ChEBI" id="CHEBI:57540"/>
        <dbReference type="ChEBI" id="CHEBI:57945"/>
        <dbReference type="ChEBI" id="CHEBI:132124"/>
        <dbReference type="ChEBI" id="CHEBI:134225"/>
    </reaction>
</comment>
<dbReference type="PANTHER" id="PTHR43741">
    <property type="entry name" value="FMN-DEPENDENT NADH-AZOREDUCTASE 1"/>
    <property type="match status" value="1"/>
</dbReference>
<dbReference type="InterPro" id="IPR029039">
    <property type="entry name" value="Flavoprotein-like_sf"/>
</dbReference>
<dbReference type="NCBIfam" id="NF002370">
    <property type="entry name" value="PRK01355.1"/>
    <property type="match status" value="1"/>
</dbReference>
<dbReference type="EC" id="1.6.5.-" evidence="6"/>
<dbReference type="InterPro" id="IPR003680">
    <property type="entry name" value="Flavodoxin_fold"/>
</dbReference>
<evidence type="ECO:0000313" key="8">
    <source>
        <dbReference type="EMBL" id="ASP28152.1"/>
    </source>
</evidence>
<comment type="function">
    <text evidence="6">Quinone reductase that provides resistance to thiol-specific stress caused by electrophilic quinones.</text>
</comment>
<dbReference type="GO" id="GO:0016655">
    <property type="term" value="F:oxidoreductase activity, acting on NAD(P)H, quinone or similar compound as acceptor"/>
    <property type="evidence" value="ECO:0007669"/>
    <property type="project" value="InterPro"/>
</dbReference>
<dbReference type="GO" id="GO:0009055">
    <property type="term" value="F:electron transfer activity"/>
    <property type="evidence" value="ECO:0007669"/>
    <property type="project" value="UniProtKB-UniRule"/>
</dbReference>
<comment type="cofactor">
    <cofactor evidence="6">
        <name>FMN</name>
        <dbReference type="ChEBI" id="CHEBI:58210"/>
    </cofactor>
    <text evidence="6">Binds 1 FMN per subunit.</text>
</comment>
<organism evidence="8 9">
    <name type="scientific">Spiroplasma corruscae</name>
    <dbReference type="NCBI Taxonomy" id="216934"/>
    <lineage>
        <taxon>Bacteria</taxon>
        <taxon>Bacillati</taxon>
        <taxon>Mycoplasmatota</taxon>
        <taxon>Mollicutes</taxon>
        <taxon>Entomoplasmatales</taxon>
        <taxon>Spiroplasmataceae</taxon>
        <taxon>Spiroplasma</taxon>
    </lineage>
</organism>
<gene>
    <name evidence="8" type="primary">acpD</name>
    <name evidence="6" type="synonym">azoR</name>
    <name evidence="8" type="ORF">SCORR_v1c03780</name>
</gene>
<evidence type="ECO:0000256" key="2">
    <source>
        <dbReference type="ARBA" id="ARBA00022643"/>
    </source>
</evidence>
<dbReference type="GO" id="GO:0010181">
    <property type="term" value="F:FMN binding"/>
    <property type="evidence" value="ECO:0007669"/>
    <property type="project" value="UniProtKB-UniRule"/>
</dbReference>
<dbReference type="Proteomes" id="UP000203229">
    <property type="component" value="Chromosome"/>
</dbReference>
<evidence type="ECO:0000259" key="7">
    <source>
        <dbReference type="Pfam" id="PF02525"/>
    </source>
</evidence>
<evidence type="ECO:0000256" key="5">
    <source>
        <dbReference type="ARBA" id="ARBA00048542"/>
    </source>
</evidence>
<dbReference type="EC" id="1.7.1.17" evidence="6"/>
<dbReference type="KEGG" id="scou:SCORR_v1c03780"/>
<name>A0A222ENT0_9MOLU</name>
<comment type="catalytic activity">
    <reaction evidence="5">
        <text>N,N-dimethyl-1,4-phenylenediamine + anthranilate + 2 NAD(+) = 2-(4-dimethylaminophenyl)diazenylbenzoate + 2 NADH + 2 H(+)</text>
        <dbReference type="Rhea" id="RHEA:55872"/>
        <dbReference type="ChEBI" id="CHEBI:15378"/>
        <dbReference type="ChEBI" id="CHEBI:15783"/>
        <dbReference type="ChEBI" id="CHEBI:16567"/>
        <dbReference type="ChEBI" id="CHEBI:57540"/>
        <dbReference type="ChEBI" id="CHEBI:57945"/>
        <dbReference type="ChEBI" id="CHEBI:71579"/>
        <dbReference type="EC" id="1.7.1.17"/>
    </reaction>
    <physiologicalReaction direction="right-to-left" evidence="5">
        <dbReference type="Rhea" id="RHEA:55874"/>
    </physiologicalReaction>
</comment>
<dbReference type="OrthoDB" id="9805013at2"/>
<dbReference type="InterPro" id="IPR050104">
    <property type="entry name" value="FMN-dep_NADH:Q_OxRdtase_AzoR1"/>
</dbReference>
<dbReference type="EMBL" id="CP022535">
    <property type="protein sequence ID" value="ASP28152.1"/>
    <property type="molecule type" value="Genomic_DNA"/>
</dbReference>
<evidence type="ECO:0000256" key="3">
    <source>
        <dbReference type="ARBA" id="ARBA00023002"/>
    </source>
</evidence>
<dbReference type="InterPro" id="IPR023048">
    <property type="entry name" value="NADH:quinone_OxRdtase_FMN_depd"/>
</dbReference>
<comment type="function">
    <text evidence="6">Also exhibits azoreductase activity. Catalyzes the reductive cleavage of the azo bond in aromatic azo compounds to the corresponding amines.</text>
</comment>
<dbReference type="Pfam" id="PF02525">
    <property type="entry name" value="Flavodoxin_2"/>
    <property type="match status" value="1"/>
</dbReference>
<sequence>MKNKVLVINGTVSPIEKSYSIELTNQFVDEYKKLNKEDEIIYLDLNKEEMAQKTLTRENMSNYFNENDAIKYINQLKEVNKVIISSPMNNFNVSALIKNYLDHVLLADHSFSYKYAKKDGSVGLLDHLKVQILTTQGAPLGWYPFGDHTAFLKGTFEFVGAKVNEPILFAGTKVDPISKMNPKEAISTINDTIKNVVAKF</sequence>
<dbReference type="SUPFAM" id="SSF52218">
    <property type="entry name" value="Flavoproteins"/>
    <property type="match status" value="1"/>
</dbReference>
<accession>A0A222ENT0</accession>
<keyword evidence="2 6" id="KW-0288">FMN</keyword>
<dbReference type="RefSeq" id="WP_094048629.1">
    <property type="nucleotide sequence ID" value="NZ_CP022535.1"/>
</dbReference>
<evidence type="ECO:0000256" key="1">
    <source>
        <dbReference type="ARBA" id="ARBA00022630"/>
    </source>
</evidence>
<keyword evidence="4 6" id="KW-0520">NAD</keyword>
<evidence type="ECO:0000256" key="6">
    <source>
        <dbReference type="HAMAP-Rule" id="MF_01216"/>
    </source>
</evidence>
<dbReference type="Gene3D" id="3.40.50.360">
    <property type="match status" value="1"/>
</dbReference>
<evidence type="ECO:0000313" key="9">
    <source>
        <dbReference type="Proteomes" id="UP000203229"/>
    </source>
</evidence>
<comment type="subunit">
    <text evidence="6">Homodimer.</text>
</comment>
<reference evidence="8 9" key="1">
    <citation type="submission" date="2017-07" db="EMBL/GenBank/DDBJ databases">
        <title>Complete genome sequence of Spiroplasma corruscae EC-1 (DSM 19793).</title>
        <authorList>
            <person name="Tsai Y.-M."/>
            <person name="Lo W.-S."/>
            <person name="Kuo C.-H."/>
        </authorList>
    </citation>
    <scope>NUCLEOTIDE SEQUENCE [LARGE SCALE GENOMIC DNA]</scope>
    <source>
        <strain evidence="8 9">EC-1</strain>
    </source>
</reference>
<evidence type="ECO:0000256" key="4">
    <source>
        <dbReference type="ARBA" id="ARBA00023027"/>
    </source>
</evidence>
<dbReference type="HAMAP" id="MF_01216">
    <property type="entry name" value="Azoreductase_type1"/>
    <property type="match status" value="1"/>
</dbReference>